<evidence type="ECO:0000313" key="1">
    <source>
        <dbReference type="EMBL" id="KVG56445.1"/>
    </source>
</evidence>
<proteinExistence type="predicted"/>
<reference evidence="1 2" key="1">
    <citation type="submission" date="2015-11" db="EMBL/GenBank/DDBJ databases">
        <title>Expanding the genomic diversity of Burkholderia species for the development of highly accurate diagnostics.</title>
        <authorList>
            <person name="Sahl J."/>
            <person name="Keim P."/>
            <person name="Wagner D."/>
        </authorList>
    </citation>
    <scope>NUCLEOTIDE SEQUENCE [LARGE SCALE GENOMIC DNA]</scope>
    <source>
        <strain evidence="1 2">MSMB2036</strain>
    </source>
</reference>
<accession>A0A103QVP9</accession>
<gene>
    <name evidence="1" type="ORF">WJ33_37105</name>
</gene>
<dbReference type="OrthoDB" id="9014139at2"/>
<protein>
    <submittedName>
        <fullName evidence="1">Uncharacterized protein</fullName>
    </submittedName>
</protein>
<dbReference type="RefSeq" id="WP_059758123.1">
    <property type="nucleotide sequence ID" value="NZ_CP013414.1"/>
</dbReference>
<name>A0A103QVP9_9BURK</name>
<organism evidence="1 2">
    <name type="scientific">Burkholderia ubonensis</name>
    <dbReference type="NCBI Taxonomy" id="101571"/>
    <lineage>
        <taxon>Bacteria</taxon>
        <taxon>Pseudomonadati</taxon>
        <taxon>Pseudomonadota</taxon>
        <taxon>Betaproteobacteria</taxon>
        <taxon>Burkholderiales</taxon>
        <taxon>Burkholderiaceae</taxon>
        <taxon>Burkholderia</taxon>
        <taxon>Burkholderia cepacia complex</taxon>
    </lineage>
</organism>
<evidence type="ECO:0000313" key="2">
    <source>
        <dbReference type="Proteomes" id="UP000064029"/>
    </source>
</evidence>
<sequence length="98" mass="10197">MPNVLVHVPVGARTTLSANGRSYSATPGNPITVPDFDAQVLCANGWLLAGATLDQAAGPTSARPAKPRVGQRYHDTTVGAELMWDGGAWRHTQTGASS</sequence>
<dbReference type="AlphaFoldDB" id="A0A103QVP9"/>
<comment type="caution">
    <text evidence="1">The sequence shown here is derived from an EMBL/GenBank/DDBJ whole genome shotgun (WGS) entry which is preliminary data.</text>
</comment>
<dbReference type="Proteomes" id="UP000064029">
    <property type="component" value="Unassembled WGS sequence"/>
</dbReference>
<dbReference type="EMBL" id="LOXM01000255">
    <property type="protein sequence ID" value="KVG56445.1"/>
    <property type="molecule type" value="Genomic_DNA"/>
</dbReference>